<feature type="compositionally biased region" description="Basic residues" evidence="1">
    <location>
        <begin position="59"/>
        <end position="70"/>
    </location>
</feature>
<evidence type="ECO:0000313" key="2">
    <source>
        <dbReference type="EMBL" id="QJD28796.1"/>
    </source>
</evidence>
<dbReference type="RefSeq" id="WP_169601683.1">
    <property type="nucleotide sequence ID" value="NZ_CP046565.1"/>
</dbReference>
<dbReference type="AlphaFoldDB" id="A0A858Q4Y2"/>
<keyword evidence="3" id="KW-1185">Reference proteome</keyword>
<dbReference type="InterPro" id="IPR019239">
    <property type="entry name" value="VapB_antitoxin"/>
</dbReference>
<dbReference type="Proteomes" id="UP000503004">
    <property type="component" value="Chromosome"/>
</dbReference>
<dbReference type="Pfam" id="PF09957">
    <property type="entry name" value="VapB_antitoxin"/>
    <property type="match status" value="1"/>
</dbReference>
<dbReference type="EMBL" id="CP046565">
    <property type="protein sequence ID" value="QJD28796.1"/>
    <property type="molecule type" value="Genomic_DNA"/>
</dbReference>
<name>A0A858Q4Y2_9GAMM</name>
<evidence type="ECO:0000256" key="1">
    <source>
        <dbReference type="SAM" id="MobiDB-lite"/>
    </source>
</evidence>
<accession>A0A858Q4Y2</accession>
<gene>
    <name evidence="2" type="ORF">GNH96_01670</name>
</gene>
<sequence length="70" mass="7857">MRTPSNIDDRLLAEARRMTGPVEKSVLVREGLKVLAERESARRLALLAGGEPLLQPPAKRNRRDPGKRRS</sequence>
<organism evidence="2 3">
    <name type="scientific">Methylococcus geothermalis</name>
    <dbReference type="NCBI Taxonomy" id="2681310"/>
    <lineage>
        <taxon>Bacteria</taxon>
        <taxon>Pseudomonadati</taxon>
        <taxon>Pseudomonadota</taxon>
        <taxon>Gammaproteobacteria</taxon>
        <taxon>Methylococcales</taxon>
        <taxon>Methylococcaceae</taxon>
        <taxon>Methylococcus</taxon>
    </lineage>
</organism>
<proteinExistence type="predicted"/>
<feature type="region of interest" description="Disordered" evidence="1">
    <location>
        <begin position="48"/>
        <end position="70"/>
    </location>
</feature>
<evidence type="ECO:0000313" key="3">
    <source>
        <dbReference type="Proteomes" id="UP000503004"/>
    </source>
</evidence>
<dbReference type="KEGG" id="metu:GNH96_01670"/>
<protein>
    <submittedName>
        <fullName evidence="2">Type II toxin-antitoxin system VapB family antitoxin</fullName>
    </submittedName>
</protein>
<reference evidence="3" key="1">
    <citation type="submission" date="2019-12" db="EMBL/GenBank/DDBJ databases">
        <authorList>
            <person name="Awala S.I."/>
            <person name="Rhee S.K."/>
        </authorList>
    </citation>
    <scope>NUCLEOTIDE SEQUENCE [LARGE SCALE GENOMIC DNA]</scope>
    <source>
        <strain evidence="3">IM1</strain>
    </source>
</reference>